<dbReference type="GO" id="GO:0003755">
    <property type="term" value="F:peptidyl-prolyl cis-trans isomerase activity"/>
    <property type="evidence" value="ECO:0007669"/>
    <property type="project" value="UniProtKB-KW"/>
</dbReference>
<dbReference type="GO" id="GO:0016020">
    <property type="term" value="C:membrane"/>
    <property type="evidence" value="ECO:0007669"/>
    <property type="project" value="UniProtKB-SubCell"/>
</dbReference>
<proteinExistence type="predicted"/>
<dbReference type="InterPro" id="IPR046357">
    <property type="entry name" value="PPIase_dom_sf"/>
</dbReference>
<evidence type="ECO:0000256" key="10">
    <source>
        <dbReference type="ARBA" id="ARBA00023235"/>
    </source>
</evidence>
<evidence type="ECO:0000313" key="15">
    <source>
        <dbReference type="EMBL" id="KAF7513116.1"/>
    </source>
</evidence>
<keyword evidence="10 11" id="KW-0413">Isomerase</keyword>
<evidence type="ECO:0000256" key="11">
    <source>
        <dbReference type="PROSITE-ProRule" id="PRU00277"/>
    </source>
</evidence>
<feature type="domain" description="PPIase FKBP-type" evidence="13">
    <location>
        <begin position="439"/>
        <end position="526"/>
    </location>
</feature>
<dbReference type="FunFam" id="3.10.50.40:FF:000006">
    <property type="entry name" value="Peptidyl-prolyl cis-trans isomerase"/>
    <property type="match status" value="1"/>
</dbReference>
<feature type="region of interest" description="Disordered" evidence="12">
    <location>
        <begin position="42"/>
        <end position="172"/>
    </location>
</feature>
<feature type="compositionally biased region" description="Low complexity" evidence="12">
    <location>
        <begin position="756"/>
        <end position="765"/>
    </location>
</feature>
<feature type="compositionally biased region" description="Polar residues" evidence="12">
    <location>
        <begin position="383"/>
        <end position="394"/>
    </location>
</feature>
<feature type="compositionally biased region" description="Low complexity" evidence="12">
    <location>
        <begin position="773"/>
        <end position="788"/>
    </location>
</feature>
<dbReference type="InterPro" id="IPR036400">
    <property type="entry name" value="Cyt_B5-like_heme/steroid_sf"/>
</dbReference>
<evidence type="ECO:0000256" key="5">
    <source>
        <dbReference type="ARBA" id="ARBA00022692"/>
    </source>
</evidence>
<evidence type="ECO:0000256" key="1">
    <source>
        <dbReference type="ARBA" id="ARBA00000971"/>
    </source>
</evidence>
<keyword evidence="8 11" id="KW-0697">Rotamase</keyword>
<dbReference type="Proteomes" id="UP000606974">
    <property type="component" value="Unassembled WGS sequence"/>
</dbReference>
<dbReference type="PROSITE" id="PS00191">
    <property type="entry name" value="CYTOCHROME_B5_1"/>
    <property type="match status" value="1"/>
</dbReference>
<keyword evidence="4" id="KW-0349">Heme</keyword>
<keyword evidence="6" id="KW-0479">Metal-binding</keyword>
<dbReference type="PRINTS" id="PR00363">
    <property type="entry name" value="CYTOCHROMEB5"/>
</dbReference>
<evidence type="ECO:0000256" key="12">
    <source>
        <dbReference type="SAM" id="MobiDB-lite"/>
    </source>
</evidence>
<feature type="compositionally biased region" description="Acidic residues" evidence="12">
    <location>
        <begin position="68"/>
        <end position="97"/>
    </location>
</feature>
<dbReference type="FunFam" id="3.10.120.10:FF:000002">
    <property type="entry name" value="Cytochrome b5 type B"/>
    <property type="match status" value="1"/>
</dbReference>
<feature type="region of interest" description="Disordered" evidence="12">
    <location>
        <begin position="221"/>
        <end position="439"/>
    </location>
</feature>
<feature type="compositionally biased region" description="Acidic residues" evidence="12">
    <location>
        <begin position="123"/>
        <end position="141"/>
    </location>
</feature>
<feature type="compositionally biased region" description="Acidic residues" evidence="12">
    <location>
        <begin position="161"/>
        <end position="172"/>
    </location>
</feature>
<feature type="domain" description="Cytochrome b5 heme-binding" evidence="14">
    <location>
        <begin position="665"/>
        <end position="741"/>
    </location>
</feature>
<evidence type="ECO:0000259" key="14">
    <source>
        <dbReference type="PROSITE" id="PS50255"/>
    </source>
</evidence>
<dbReference type="AlphaFoldDB" id="A0A8H7EAU7"/>
<gene>
    <name evidence="15" type="ORF">GJ744_010512</name>
</gene>
<dbReference type="EMBL" id="JAACFV010000007">
    <property type="protein sequence ID" value="KAF7513116.1"/>
    <property type="molecule type" value="Genomic_DNA"/>
</dbReference>
<evidence type="ECO:0000313" key="16">
    <source>
        <dbReference type="Proteomes" id="UP000606974"/>
    </source>
</evidence>
<dbReference type="Pfam" id="PF00173">
    <property type="entry name" value="Cyt-b5"/>
    <property type="match status" value="1"/>
</dbReference>
<comment type="subcellular location">
    <subcellularLocation>
        <location evidence="2">Membrane</location>
    </subcellularLocation>
</comment>
<organism evidence="15 16">
    <name type="scientific">Endocarpon pusillum</name>
    <dbReference type="NCBI Taxonomy" id="364733"/>
    <lineage>
        <taxon>Eukaryota</taxon>
        <taxon>Fungi</taxon>
        <taxon>Dikarya</taxon>
        <taxon>Ascomycota</taxon>
        <taxon>Pezizomycotina</taxon>
        <taxon>Eurotiomycetes</taxon>
        <taxon>Chaetothyriomycetidae</taxon>
        <taxon>Verrucariales</taxon>
        <taxon>Verrucariaceae</taxon>
        <taxon>Endocarpon</taxon>
    </lineage>
</organism>
<keyword evidence="16" id="KW-1185">Reference proteome</keyword>
<comment type="catalytic activity">
    <reaction evidence="1 11">
        <text>[protein]-peptidylproline (omega=180) = [protein]-peptidylproline (omega=0)</text>
        <dbReference type="Rhea" id="RHEA:16237"/>
        <dbReference type="Rhea" id="RHEA-COMP:10747"/>
        <dbReference type="Rhea" id="RHEA-COMP:10748"/>
        <dbReference type="ChEBI" id="CHEBI:83833"/>
        <dbReference type="ChEBI" id="CHEBI:83834"/>
        <dbReference type="EC" id="5.2.1.8"/>
    </reaction>
</comment>
<dbReference type="Gene3D" id="3.10.50.40">
    <property type="match status" value="1"/>
</dbReference>
<dbReference type="InterPro" id="IPR041232">
    <property type="entry name" value="NPL"/>
</dbReference>
<dbReference type="GO" id="GO:0005730">
    <property type="term" value="C:nucleolus"/>
    <property type="evidence" value="ECO:0007669"/>
    <property type="project" value="TreeGrafter"/>
</dbReference>
<dbReference type="Pfam" id="PF00254">
    <property type="entry name" value="FKBP_C"/>
    <property type="match status" value="1"/>
</dbReference>
<evidence type="ECO:0000256" key="7">
    <source>
        <dbReference type="ARBA" id="ARBA00023004"/>
    </source>
</evidence>
<comment type="caution">
    <text evidence="15">The sequence shown here is derived from an EMBL/GenBank/DDBJ whole genome shotgun (WGS) entry which is preliminary data.</text>
</comment>
<dbReference type="PROSITE" id="PS50255">
    <property type="entry name" value="CYTOCHROME_B5_2"/>
    <property type="match status" value="1"/>
</dbReference>
<dbReference type="Pfam" id="PF17800">
    <property type="entry name" value="NPL"/>
    <property type="match status" value="1"/>
</dbReference>
<dbReference type="SUPFAM" id="SSF55856">
    <property type="entry name" value="Cytochrome b5-like heme/steroid binding domain"/>
    <property type="match status" value="1"/>
</dbReference>
<dbReference type="GO" id="GO:0000785">
    <property type="term" value="C:chromatin"/>
    <property type="evidence" value="ECO:0007669"/>
    <property type="project" value="TreeGrafter"/>
</dbReference>
<dbReference type="PROSITE" id="PS50059">
    <property type="entry name" value="FKBP_PPIASE"/>
    <property type="match status" value="1"/>
</dbReference>
<evidence type="ECO:0000256" key="8">
    <source>
        <dbReference type="ARBA" id="ARBA00023110"/>
    </source>
</evidence>
<dbReference type="InterPro" id="IPR001179">
    <property type="entry name" value="PPIase_FKBP_dom"/>
</dbReference>
<feature type="region of interest" description="Disordered" evidence="12">
    <location>
        <begin position="739"/>
        <end position="793"/>
    </location>
</feature>
<evidence type="ECO:0000256" key="9">
    <source>
        <dbReference type="ARBA" id="ARBA00023136"/>
    </source>
</evidence>
<dbReference type="Gene3D" id="3.10.120.10">
    <property type="entry name" value="Cytochrome b5-like heme/steroid binding domain"/>
    <property type="match status" value="1"/>
</dbReference>
<accession>A0A8H7EAU7</accession>
<feature type="compositionally biased region" description="Basic and acidic residues" evidence="12">
    <location>
        <begin position="395"/>
        <end position="410"/>
    </location>
</feature>
<dbReference type="Gene3D" id="2.60.120.340">
    <property type="entry name" value="Nucleoplasmin core domain"/>
    <property type="match status" value="1"/>
</dbReference>
<evidence type="ECO:0000256" key="2">
    <source>
        <dbReference type="ARBA" id="ARBA00004370"/>
    </source>
</evidence>
<dbReference type="PANTHER" id="PTHR43811:SF19">
    <property type="entry name" value="39 KDA FK506-BINDING NUCLEAR PROTEIN"/>
    <property type="match status" value="1"/>
</dbReference>
<dbReference type="PANTHER" id="PTHR43811">
    <property type="entry name" value="FKBP-TYPE PEPTIDYL-PROLYL CIS-TRANS ISOMERASE FKPA"/>
    <property type="match status" value="1"/>
</dbReference>
<keyword evidence="7" id="KW-0408">Iron</keyword>
<dbReference type="GO" id="GO:0046872">
    <property type="term" value="F:metal ion binding"/>
    <property type="evidence" value="ECO:0007669"/>
    <property type="project" value="UniProtKB-KW"/>
</dbReference>
<keyword evidence="5" id="KW-0812">Transmembrane</keyword>
<name>A0A8H7EAU7_9EURO</name>
<evidence type="ECO:0000259" key="13">
    <source>
        <dbReference type="PROSITE" id="PS50059"/>
    </source>
</evidence>
<evidence type="ECO:0000256" key="6">
    <source>
        <dbReference type="ARBA" id="ARBA00022723"/>
    </source>
</evidence>
<dbReference type="InterPro" id="IPR001199">
    <property type="entry name" value="Cyt_B5-like_heme/steroid-bd"/>
</dbReference>
<evidence type="ECO:0000256" key="4">
    <source>
        <dbReference type="ARBA" id="ARBA00022617"/>
    </source>
</evidence>
<dbReference type="InterPro" id="IPR018506">
    <property type="entry name" value="Cyt_B5_heme-BS"/>
</dbReference>
<dbReference type="SMART" id="SM01117">
    <property type="entry name" value="Cyt-b5"/>
    <property type="match status" value="1"/>
</dbReference>
<dbReference type="EC" id="5.2.1.8" evidence="3 11"/>
<reference evidence="15" key="1">
    <citation type="submission" date="2020-02" db="EMBL/GenBank/DDBJ databases">
        <authorList>
            <person name="Palmer J.M."/>
        </authorList>
    </citation>
    <scope>NUCLEOTIDE SEQUENCE</scope>
    <source>
        <strain evidence="15">EPUS1.4</strain>
        <tissue evidence="15">Thallus</tissue>
    </source>
</reference>
<feature type="compositionally biased region" description="Basic residues" evidence="12">
    <location>
        <begin position="330"/>
        <end position="339"/>
    </location>
</feature>
<dbReference type="SUPFAM" id="SSF54534">
    <property type="entry name" value="FKBP-like"/>
    <property type="match status" value="1"/>
</dbReference>
<sequence>MSGTQPVAVYAMKVPAGDVMVPAVPDFAAMFRLSMAAIDPTAEPEFAEGDEKKTPRATLKLIRVPAELFDDDDSEDSDYDEMEGDEVEESSSEEEEVNGGPSDPSKAKKPNKLDLVKAIAEQGSDDDDDDDEEEEDDSEEEAAAKSALMKIMKGKGKATENGEEADDDEDSLELEEVVICTLDPEKHYQQPIDIVVGEDEKIFFKVSGTHEVHLTGNYVVPIDDGQARLYGDEEEGDYDLSPDEDELDALEDEEDEEESDELDDMADPRVMEVDTDEEAPKLVEPATKGKNKRPAEDSDEDEANLDDIMSKSIKPSEPTTNGDEKPLSKAQKKKLKKLKKNDGEAAPVETPSIATSKPESKTEKKEAASNGEKKVQFAKNLEQGPTPSATSPSKDVSKDASKGSPKETKKPGGSLGVKDMQGVTVDDRKLGSGPQAKKGSHVEMRYIGKLENGKVFDANKRGKPFSFKLGAGEVIKGWDIGVMGMAVGGERRLTIPANLGYGSKGAPPKIPPNSKLIFDLKVLVLCSSRSKQLPSQNKHTREGQQKAFWKRERVSDVLATGLLPGIVLGLLDRRLQFWKSSYQVSYSSRTAQRPKAGLTYRRCLVVNTWINPDQASLCPVHIENTRSSFAPSVKFSSGTPKFVGQQQQQQHNANPSQIRPTMSGTEAITYAEVSQHSSKKDLYLVIHDKVYNVSSFVDEHPGGEEVLLDVGGQDATEAFEDVGHSDEAREILEGLKVATLKREEGEPAPAGSTSYGAGPKGSSSSRPPPPPIAGHRPTPSSSSAAHSPLQPTNICSEGQAMKKRGWLVGGVVVFSPGVDLENGRWGLGTNRRGVQGRASV</sequence>
<feature type="compositionally biased region" description="Acidic residues" evidence="12">
    <location>
        <begin position="232"/>
        <end position="265"/>
    </location>
</feature>
<keyword evidence="9" id="KW-0472">Membrane</keyword>
<evidence type="ECO:0000256" key="3">
    <source>
        <dbReference type="ARBA" id="ARBA00013194"/>
    </source>
</evidence>
<feature type="compositionally biased region" description="Basic and acidic residues" evidence="12">
    <location>
        <begin position="358"/>
        <end position="375"/>
    </location>
</feature>
<protein>
    <recommendedName>
        <fullName evidence="3 11">peptidylprolyl isomerase</fullName>
        <ecNumber evidence="3 11">5.2.1.8</ecNumber>
    </recommendedName>
</protein>
<dbReference type="GO" id="GO:0020037">
    <property type="term" value="F:heme binding"/>
    <property type="evidence" value="ECO:0007669"/>
    <property type="project" value="InterPro"/>
</dbReference>
<dbReference type="OrthoDB" id="77911at2759"/>